<dbReference type="Pfam" id="PF12323">
    <property type="entry name" value="HTH_OrfB_IS605"/>
    <property type="match status" value="1"/>
</dbReference>
<feature type="coiled-coil region" evidence="7">
    <location>
        <begin position="29"/>
        <end position="63"/>
    </location>
</feature>
<name>A0A662ZGM3_9GAMM</name>
<organism evidence="11 12">
    <name type="scientific">Ruminobacter amylophilus</name>
    <dbReference type="NCBI Taxonomy" id="867"/>
    <lineage>
        <taxon>Bacteria</taxon>
        <taxon>Pseudomonadati</taxon>
        <taxon>Pseudomonadota</taxon>
        <taxon>Gammaproteobacteria</taxon>
        <taxon>Aeromonadales</taxon>
        <taxon>Succinivibrionaceae</taxon>
        <taxon>Ruminobacter</taxon>
    </lineage>
</organism>
<dbReference type="GO" id="GO:0032196">
    <property type="term" value="P:transposition"/>
    <property type="evidence" value="ECO:0007669"/>
    <property type="project" value="UniProtKB-KW"/>
</dbReference>
<dbReference type="EMBL" id="FOXF01000013">
    <property type="protein sequence ID" value="SFP29667.1"/>
    <property type="molecule type" value="Genomic_DNA"/>
</dbReference>
<dbReference type="InterPro" id="IPR001959">
    <property type="entry name" value="Transposase"/>
</dbReference>
<dbReference type="OrthoDB" id="5291294at2"/>
<evidence type="ECO:0000256" key="5">
    <source>
        <dbReference type="ARBA" id="ARBA00023125"/>
    </source>
</evidence>
<evidence type="ECO:0000259" key="8">
    <source>
        <dbReference type="Pfam" id="PF01385"/>
    </source>
</evidence>
<keyword evidence="5" id="KW-0238">DNA-binding</keyword>
<evidence type="ECO:0000313" key="11">
    <source>
        <dbReference type="EMBL" id="SFP29667.1"/>
    </source>
</evidence>
<dbReference type="GO" id="GO:0003677">
    <property type="term" value="F:DNA binding"/>
    <property type="evidence" value="ECO:0007669"/>
    <property type="project" value="UniProtKB-KW"/>
</dbReference>
<keyword evidence="7" id="KW-0175">Coiled coil</keyword>
<feature type="domain" description="Transposase putative helix-turn-helix" evidence="10">
    <location>
        <begin position="5"/>
        <end position="47"/>
    </location>
</feature>
<dbReference type="InterPro" id="IPR021027">
    <property type="entry name" value="Transposase_put_HTH"/>
</dbReference>
<evidence type="ECO:0000256" key="4">
    <source>
        <dbReference type="ARBA" id="ARBA00022833"/>
    </source>
</evidence>
<dbReference type="RefSeq" id="WP_093141527.1">
    <property type="nucleotide sequence ID" value="NZ_FOXF01000013.1"/>
</dbReference>
<comment type="similarity">
    <text evidence="1">In the C-terminal section; belongs to the transposase 35 family.</text>
</comment>
<feature type="domain" description="Probable transposase IS891/IS1136/IS1341" evidence="8">
    <location>
        <begin position="210"/>
        <end position="333"/>
    </location>
</feature>
<dbReference type="NCBIfam" id="NF040570">
    <property type="entry name" value="guided_TnpB"/>
    <property type="match status" value="1"/>
</dbReference>
<sequence>MSQVLSHKIRIEANNKFKTYCRKAFGCSRKAYNWGLAEYKKELEKYKEAMSLYRKELGRYEEAPLQFSQVPEKPRLPSVLDLKKRFNSIKAKDFPYMYEVTKYASQQPFIFLGKALNRYYDAKKKKIGKVGFPVFKKRSETSGSFYLGGDQVELQRFKTCSGAEKKSGKLFLRIPNFGWVKLTEELRFSGHVNNVTISQDGDEFFASFSISVQEESIEKKPAPKNTGVGIDLGLDAAITLSDGIKIYAPKPLKKNINKIKALQRKLSRKQHPKTKDDQTKFSKSYMRLLRKIKKLHTKISHLRKDFINKAASVIARNYRYVVLENLSVTGMMSNHRLARSLADVSFGRLKTAIVNKVQMNDGKIIEADRFYPSSKTCCKCGAVKKELKLSDRIYRCDSCGNEIDRDEQASINLLNLIKKSGVANAVRSPELRSILADFNKNQLANLAMKA</sequence>
<keyword evidence="6" id="KW-0233">DNA recombination</keyword>
<keyword evidence="3" id="KW-0479">Metal-binding</keyword>
<dbReference type="AlphaFoldDB" id="A0A662ZGM3"/>
<keyword evidence="4" id="KW-0862">Zinc</keyword>
<dbReference type="Pfam" id="PF01385">
    <property type="entry name" value="OrfB_IS605"/>
    <property type="match status" value="1"/>
</dbReference>
<evidence type="ECO:0000256" key="3">
    <source>
        <dbReference type="ARBA" id="ARBA00022723"/>
    </source>
</evidence>
<feature type="domain" description="Cas12f1-like TNB" evidence="9">
    <location>
        <begin position="346"/>
        <end position="413"/>
    </location>
</feature>
<reference evidence="11 12" key="1">
    <citation type="submission" date="2016-10" db="EMBL/GenBank/DDBJ databases">
        <authorList>
            <person name="Varghese N."/>
            <person name="Submissions S."/>
        </authorList>
    </citation>
    <scope>NUCLEOTIDE SEQUENCE [LARGE SCALE GENOMIC DNA]</scope>
    <source>
        <strain evidence="11 12">DSM 1361</strain>
    </source>
</reference>
<evidence type="ECO:0000256" key="2">
    <source>
        <dbReference type="ARBA" id="ARBA00022578"/>
    </source>
</evidence>
<evidence type="ECO:0000259" key="9">
    <source>
        <dbReference type="Pfam" id="PF07282"/>
    </source>
</evidence>
<dbReference type="Proteomes" id="UP000243745">
    <property type="component" value="Unassembled WGS sequence"/>
</dbReference>
<keyword evidence="12" id="KW-1185">Reference proteome</keyword>
<evidence type="ECO:0000256" key="6">
    <source>
        <dbReference type="ARBA" id="ARBA00023172"/>
    </source>
</evidence>
<dbReference type="InterPro" id="IPR010095">
    <property type="entry name" value="Cas12f1-like_TNB"/>
</dbReference>
<evidence type="ECO:0000313" key="12">
    <source>
        <dbReference type="Proteomes" id="UP000243745"/>
    </source>
</evidence>
<protein>
    <submittedName>
        <fullName evidence="11">Transposase, IS605 OrfB family, central region</fullName>
    </submittedName>
</protein>
<evidence type="ECO:0000259" key="10">
    <source>
        <dbReference type="Pfam" id="PF12323"/>
    </source>
</evidence>
<keyword evidence="2" id="KW-0815">Transposition</keyword>
<evidence type="ECO:0000256" key="1">
    <source>
        <dbReference type="ARBA" id="ARBA00008761"/>
    </source>
</evidence>
<gene>
    <name evidence="11" type="ORF">SAMN02910344_01010</name>
</gene>
<accession>A0A662ZGM3</accession>
<dbReference type="GO" id="GO:0046872">
    <property type="term" value="F:metal ion binding"/>
    <property type="evidence" value="ECO:0007669"/>
    <property type="project" value="UniProtKB-KW"/>
</dbReference>
<evidence type="ECO:0000256" key="7">
    <source>
        <dbReference type="SAM" id="Coils"/>
    </source>
</evidence>
<proteinExistence type="inferred from homology"/>
<dbReference type="GO" id="GO:0006310">
    <property type="term" value="P:DNA recombination"/>
    <property type="evidence" value="ECO:0007669"/>
    <property type="project" value="UniProtKB-KW"/>
</dbReference>
<dbReference type="Pfam" id="PF07282">
    <property type="entry name" value="Cas12f1-like_TNB"/>
    <property type="match status" value="1"/>
</dbReference>